<keyword evidence="7 8" id="KW-0238">DNA-binding</keyword>
<keyword evidence="5 8" id="KW-0067">ATP-binding</keyword>
<accession>A0AAW5IX07</accession>
<comment type="subunit">
    <text evidence="8">Oligomerizes as a right-handed, spiral filament on DNA at oriC.</text>
</comment>
<evidence type="ECO:0000259" key="13">
    <source>
        <dbReference type="SMART" id="SM00382"/>
    </source>
</evidence>
<dbReference type="Gene3D" id="1.10.1750.10">
    <property type="match status" value="1"/>
</dbReference>
<dbReference type="RefSeq" id="WP_254974517.1">
    <property type="nucleotide sequence ID" value="NZ_JANDWK010000029.1"/>
</dbReference>
<protein>
    <recommendedName>
        <fullName evidence="8 9">Chromosomal replication initiator protein DnaA</fullName>
    </recommendedName>
</protein>
<dbReference type="SUPFAM" id="SSF48295">
    <property type="entry name" value="TrpR-like"/>
    <property type="match status" value="1"/>
</dbReference>
<dbReference type="NCBIfam" id="TIGR00362">
    <property type="entry name" value="DnaA"/>
    <property type="match status" value="1"/>
</dbReference>
<evidence type="ECO:0000256" key="4">
    <source>
        <dbReference type="ARBA" id="ARBA00022741"/>
    </source>
</evidence>
<evidence type="ECO:0000256" key="9">
    <source>
        <dbReference type="NCBIfam" id="TIGR00362"/>
    </source>
</evidence>
<dbReference type="InterPro" id="IPR018312">
    <property type="entry name" value="Chromosome_initiator_DnaA_CS"/>
</dbReference>
<dbReference type="PANTHER" id="PTHR30050:SF2">
    <property type="entry name" value="CHROMOSOMAL REPLICATION INITIATOR PROTEIN DNAA"/>
    <property type="match status" value="1"/>
</dbReference>
<comment type="similarity">
    <text evidence="1 8 11">Belongs to the DnaA family.</text>
</comment>
<feature type="binding site" evidence="8">
    <location>
        <position position="179"/>
    </location>
    <ligand>
        <name>ATP</name>
        <dbReference type="ChEBI" id="CHEBI:30616"/>
    </ligand>
</feature>
<dbReference type="Gene3D" id="3.40.50.300">
    <property type="entry name" value="P-loop containing nucleotide triphosphate hydrolases"/>
    <property type="match status" value="1"/>
</dbReference>
<evidence type="ECO:0000256" key="7">
    <source>
        <dbReference type="ARBA" id="ARBA00023125"/>
    </source>
</evidence>
<dbReference type="GO" id="GO:0003688">
    <property type="term" value="F:DNA replication origin binding"/>
    <property type="evidence" value="ECO:0007669"/>
    <property type="project" value="UniProtKB-UniRule"/>
</dbReference>
<organism evidence="15 16">
    <name type="scientific">Segatella copri</name>
    <dbReference type="NCBI Taxonomy" id="165179"/>
    <lineage>
        <taxon>Bacteria</taxon>
        <taxon>Pseudomonadati</taxon>
        <taxon>Bacteroidota</taxon>
        <taxon>Bacteroidia</taxon>
        <taxon>Bacteroidales</taxon>
        <taxon>Prevotellaceae</taxon>
        <taxon>Segatella</taxon>
    </lineage>
</organism>
<feature type="compositionally biased region" description="Basic and acidic residues" evidence="12">
    <location>
        <begin position="103"/>
        <end position="112"/>
    </location>
</feature>
<comment type="domain">
    <text evidence="8">Domain I is involved in oligomerization and binding regulators, domain II is flexibile and of varying length in different bacteria, domain III forms the AAA+ region, while domain IV binds dsDNA.</text>
</comment>
<evidence type="ECO:0000256" key="10">
    <source>
        <dbReference type="RuleBase" id="RU000577"/>
    </source>
</evidence>
<feature type="region of interest" description="Domain I, interacts with DnaA modulators" evidence="8">
    <location>
        <begin position="1"/>
        <end position="98"/>
    </location>
</feature>
<dbReference type="GO" id="GO:0005886">
    <property type="term" value="C:plasma membrane"/>
    <property type="evidence" value="ECO:0007669"/>
    <property type="project" value="TreeGrafter"/>
</dbReference>
<reference evidence="15" key="1">
    <citation type="submission" date="2022-07" db="EMBL/GenBank/DDBJ databases">
        <title>Prevotella copri.</title>
        <authorList>
            <person name="Yang C."/>
        </authorList>
    </citation>
    <scope>NUCLEOTIDE SEQUENCE</scope>
    <source>
        <strain evidence="15">HF1476</strain>
    </source>
</reference>
<dbReference type="GO" id="GO:0006270">
    <property type="term" value="P:DNA replication initiation"/>
    <property type="evidence" value="ECO:0007669"/>
    <property type="project" value="UniProtKB-UniRule"/>
</dbReference>
<comment type="caution">
    <text evidence="15">The sequence shown here is derived from an EMBL/GenBank/DDBJ whole genome shotgun (WGS) entry which is preliminary data.</text>
</comment>
<dbReference type="InterPro" id="IPR027417">
    <property type="entry name" value="P-loop_NTPase"/>
</dbReference>
<dbReference type="PRINTS" id="PR00051">
    <property type="entry name" value="DNAA"/>
</dbReference>
<keyword evidence="3 8" id="KW-0235">DNA replication</keyword>
<dbReference type="InterPro" id="IPR020591">
    <property type="entry name" value="Chromosome_initiator_DnaA-like"/>
</dbReference>
<evidence type="ECO:0000256" key="1">
    <source>
        <dbReference type="ARBA" id="ARBA00006583"/>
    </source>
</evidence>
<dbReference type="AlphaFoldDB" id="A0AAW5IX07"/>
<evidence type="ECO:0000259" key="14">
    <source>
        <dbReference type="SMART" id="SM00760"/>
    </source>
</evidence>
<evidence type="ECO:0000256" key="11">
    <source>
        <dbReference type="RuleBase" id="RU004227"/>
    </source>
</evidence>
<evidence type="ECO:0000313" key="15">
    <source>
        <dbReference type="EMBL" id="MCP9600523.1"/>
    </source>
</evidence>
<dbReference type="CDD" id="cd00009">
    <property type="entry name" value="AAA"/>
    <property type="match status" value="1"/>
</dbReference>
<dbReference type="InterPro" id="IPR001957">
    <property type="entry name" value="Chromosome_initiator_DnaA"/>
</dbReference>
<comment type="function">
    <text evidence="8 10">Plays an essential role in the initiation and regulation of chromosomal replication. ATP-DnaA binds to the origin of replication (oriC) to initiate formation of the DNA replication initiation complex once per cell cycle. Binds the DnaA box (a 9 base pair repeat at the origin) and separates the double-stranded (ds)DNA. Forms a right-handed helical filament on oriC DNA; dsDNA binds to the exterior of the filament while single-stranded (ss)DNA is stabiized in the filament's interior. The ATP-DnaA-oriC complex binds and stabilizes one strand of the AT-rich DNA unwinding element (DUE), permitting loading of DNA polymerase. After initiation quickly degrades to an ADP-DnaA complex that is not apt for DNA replication. Binds acidic phospholipids.</text>
</comment>
<dbReference type="GO" id="GO:0008289">
    <property type="term" value="F:lipid binding"/>
    <property type="evidence" value="ECO:0007669"/>
    <property type="project" value="UniProtKB-KW"/>
</dbReference>
<dbReference type="InterPro" id="IPR038454">
    <property type="entry name" value="DnaA_N_sf"/>
</dbReference>
<evidence type="ECO:0000256" key="5">
    <source>
        <dbReference type="ARBA" id="ARBA00022840"/>
    </source>
</evidence>
<dbReference type="InterPro" id="IPR010921">
    <property type="entry name" value="Trp_repressor/repl_initiator"/>
</dbReference>
<dbReference type="PANTHER" id="PTHR30050">
    <property type="entry name" value="CHROMOSOMAL REPLICATION INITIATOR PROTEIN DNAA"/>
    <property type="match status" value="1"/>
</dbReference>
<feature type="domain" description="Chromosomal replication initiator DnaA C-terminal" evidence="14">
    <location>
        <begin position="376"/>
        <end position="445"/>
    </location>
</feature>
<dbReference type="GO" id="GO:0005737">
    <property type="term" value="C:cytoplasm"/>
    <property type="evidence" value="ECO:0007669"/>
    <property type="project" value="UniProtKB-SubCell"/>
</dbReference>
<feature type="region of interest" description="Domain IV, binds dsDNA" evidence="8">
    <location>
        <begin position="349"/>
        <end position="471"/>
    </location>
</feature>
<keyword evidence="2 8" id="KW-0963">Cytoplasm</keyword>
<evidence type="ECO:0000256" key="3">
    <source>
        <dbReference type="ARBA" id="ARBA00022705"/>
    </source>
</evidence>
<dbReference type="InterPro" id="IPR003593">
    <property type="entry name" value="AAA+_ATPase"/>
</dbReference>
<comment type="subcellular location">
    <subcellularLocation>
        <location evidence="8">Cytoplasm</location>
    </subcellularLocation>
</comment>
<gene>
    <name evidence="8 15" type="primary">dnaA</name>
    <name evidence="15" type="ORF">NNC55_11240</name>
</gene>
<dbReference type="Gene3D" id="1.10.8.60">
    <property type="match status" value="1"/>
</dbReference>
<dbReference type="CDD" id="cd06571">
    <property type="entry name" value="Bac_DnaA_C"/>
    <property type="match status" value="1"/>
</dbReference>
<comment type="caution">
    <text evidence="8">Lacks conserved residue(s) required for the propagation of feature annotation.</text>
</comment>
<dbReference type="GO" id="GO:0006275">
    <property type="term" value="P:regulation of DNA replication"/>
    <property type="evidence" value="ECO:0007669"/>
    <property type="project" value="UniProtKB-UniRule"/>
</dbReference>
<feature type="binding site" evidence="8">
    <location>
        <position position="176"/>
    </location>
    <ligand>
        <name>ATP</name>
        <dbReference type="ChEBI" id="CHEBI:30616"/>
    </ligand>
</feature>
<dbReference type="SUPFAM" id="SSF52540">
    <property type="entry name" value="P-loop containing nucleoside triphosphate hydrolases"/>
    <property type="match status" value="1"/>
</dbReference>
<feature type="region of interest" description="Disordered" evidence="12">
    <location>
        <begin position="90"/>
        <end position="129"/>
    </location>
</feature>
<dbReference type="InterPro" id="IPR013317">
    <property type="entry name" value="DnaA_dom"/>
</dbReference>
<dbReference type="InterPro" id="IPR024633">
    <property type="entry name" value="DnaA_N_dom"/>
</dbReference>
<dbReference type="GO" id="GO:0005524">
    <property type="term" value="F:ATP binding"/>
    <property type="evidence" value="ECO:0007669"/>
    <property type="project" value="UniProtKB-UniRule"/>
</dbReference>
<dbReference type="EMBL" id="JANDWN010000031">
    <property type="protein sequence ID" value="MCP9600523.1"/>
    <property type="molecule type" value="Genomic_DNA"/>
</dbReference>
<evidence type="ECO:0000256" key="12">
    <source>
        <dbReference type="SAM" id="MobiDB-lite"/>
    </source>
</evidence>
<dbReference type="Gene3D" id="3.30.300.180">
    <property type="match status" value="1"/>
</dbReference>
<dbReference type="SMART" id="SM00382">
    <property type="entry name" value="AAA"/>
    <property type="match status" value="1"/>
</dbReference>
<evidence type="ECO:0000256" key="8">
    <source>
        <dbReference type="HAMAP-Rule" id="MF_00377"/>
    </source>
</evidence>
<keyword evidence="4 8" id="KW-0547">Nucleotide-binding</keyword>
<dbReference type="PROSITE" id="PS01008">
    <property type="entry name" value="DNAA"/>
    <property type="match status" value="1"/>
</dbReference>
<dbReference type="HAMAP" id="MF_00377">
    <property type="entry name" value="DnaA_bact"/>
    <property type="match status" value="1"/>
</dbReference>
<evidence type="ECO:0000256" key="2">
    <source>
        <dbReference type="ARBA" id="ARBA00022490"/>
    </source>
</evidence>
<evidence type="ECO:0000256" key="6">
    <source>
        <dbReference type="ARBA" id="ARBA00023121"/>
    </source>
</evidence>
<dbReference type="Pfam" id="PF00308">
    <property type="entry name" value="Bac_DnaA"/>
    <property type="match status" value="1"/>
</dbReference>
<feature type="domain" description="AAA+ ATPase" evidence="13">
    <location>
        <begin position="165"/>
        <end position="297"/>
    </location>
</feature>
<feature type="binding site" evidence="8">
    <location>
        <position position="178"/>
    </location>
    <ligand>
        <name>ATP</name>
        <dbReference type="ChEBI" id="CHEBI:30616"/>
    </ligand>
</feature>
<sequence length="471" mass="53463">MLASPKALWDNSLLLIKDSVTEQQYNTWFKPIVFESYKPSTKTLLVQVPSPFVYEYLEQNFVDLLSKVLHRNFGEGIRLTYRVVTDKEHKLSQDIEADPDDADMAKQTRERAQQTAAQPVASQQQEDIDTQLDPKLTFNNYMEGDSNKLPRSVGLSIAEHPNTTQFNPMFIYGPSGSGKTHLVNAIGLKAKQMYPQKRVLYVSARLFQTQYTDAVLHNASNDFINFYQSIDMLIVDDIQEWAGKAKTLNTFFHIFNHLFRNGKRIILASDRPPVELKDMPDRLLTRFSCGLVCELEKPNIQLCVDILSNKIRRDGLKIPVDVISFIAQTCNGSVRDLQGAINGLLAYSIVYNSSIDIRLAERVIKRAVKVDDKPLTIDDIVETVCHHYNVTVTAVNSKSRKRDYVVARQVTMYLAQKYTKMPASRIGKLVGNRDHSTVIHSCSKVEERLKIDAGFSDELVSIENGLKVKRA</sequence>
<keyword evidence="6 8" id="KW-0446">Lipid-binding</keyword>
<feature type="binding site" evidence="8">
    <location>
        <position position="180"/>
    </location>
    <ligand>
        <name>ATP</name>
        <dbReference type="ChEBI" id="CHEBI:30616"/>
    </ligand>
</feature>
<evidence type="ECO:0000313" key="16">
    <source>
        <dbReference type="Proteomes" id="UP001204486"/>
    </source>
</evidence>
<proteinExistence type="inferred from homology"/>
<dbReference type="SMART" id="SM00760">
    <property type="entry name" value="Bac_DnaA_C"/>
    <property type="match status" value="1"/>
</dbReference>
<dbReference type="Pfam" id="PF11638">
    <property type="entry name" value="DnaA_N"/>
    <property type="match status" value="1"/>
</dbReference>
<dbReference type="Pfam" id="PF08299">
    <property type="entry name" value="Bac_DnaA_C"/>
    <property type="match status" value="1"/>
</dbReference>
<dbReference type="InterPro" id="IPR013159">
    <property type="entry name" value="DnaA_C"/>
</dbReference>
<name>A0AAW5IX07_9BACT</name>
<dbReference type="Proteomes" id="UP001204486">
    <property type="component" value="Unassembled WGS sequence"/>
</dbReference>